<evidence type="ECO:0000313" key="1">
    <source>
        <dbReference type="EMBL" id="CAH8198272.1"/>
    </source>
</evidence>
<name>A0ABM9FJA4_9VIBR</name>
<comment type="caution">
    <text evidence="1">The sequence shown here is derived from an EMBL/GenBank/DDBJ whole genome shotgun (WGS) entry which is preliminary data.</text>
</comment>
<dbReference type="EMBL" id="CALYLK010000002">
    <property type="protein sequence ID" value="CAH8198272.1"/>
    <property type="molecule type" value="Genomic_DNA"/>
</dbReference>
<reference evidence="1" key="1">
    <citation type="submission" date="2022-06" db="EMBL/GenBank/DDBJ databases">
        <authorList>
            <person name="Goudenege D."/>
            <person name="Le Roux F."/>
        </authorList>
    </citation>
    <scope>NUCLEOTIDE SEQUENCE</scope>
    <source>
        <strain evidence="1">12-063</strain>
    </source>
</reference>
<keyword evidence="2" id="KW-1185">Reference proteome</keyword>
<evidence type="ECO:0008006" key="3">
    <source>
        <dbReference type="Google" id="ProtNLM"/>
    </source>
</evidence>
<evidence type="ECO:0000313" key="2">
    <source>
        <dbReference type="Proteomes" id="UP001152658"/>
    </source>
</evidence>
<dbReference type="Proteomes" id="UP001152658">
    <property type="component" value="Unassembled WGS sequence"/>
</dbReference>
<protein>
    <recommendedName>
        <fullName evidence="3">AP2-like integrase N-terminal domain-containing protein</fullName>
    </recommendedName>
</protein>
<proteinExistence type="predicted"/>
<sequence>MSIGNLKDGSTKSWICECYPNERSDKRVRKKFTTKGEAKVFEFFAAKEWRQSGSRGCYLAFLKTLKRF</sequence>
<organism evidence="1 2">
    <name type="scientific">Vibrio aestuarianus</name>
    <dbReference type="NCBI Taxonomy" id="28171"/>
    <lineage>
        <taxon>Bacteria</taxon>
        <taxon>Pseudomonadati</taxon>
        <taxon>Pseudomonadota</taxon>
        <taxon>Gammaproteobacteria</taxon>
        <taxon>Vibrionales</taxon>
        <taxon>Vibrionaceae</taxon>
        <taxon>Vibrio</taxon>
    </lineage>
</organism>
<accession>A0ABM9FJA4</accession>
<gene>
    <name evidence="1" type="ORF">VAE063_1010234</name>
</gene>